<dbReference type="Proteomes" id="UP000605848">
    <property type="component" value="Unassembled WGS sequence"/>
</dbReference>
<evidence type="ECO:0000256" key="1">
    <source>
        <dbReference type="SAM" id="Phobius"/>
    </source>
</evidence>
<reference evidence="2" key="1">
    <citation type="submission" date="2021-01" db="EMBL/GenBank/DDBJ databases">
        <title>Microvirga sp.</title>
        <authorList>
            <person name="Kim M.K."/>
        </authorList>
    </citation>
    <scope>NUCLEOTIDE SEQUENCE</scope>
    <source>
        <strain evidence="2">5420S-16</strain>
    </source>
</reference>
<feature type="transmembrane region" description="Helical" evidence="1">
    <location>
        <begin position="31"/>
        <end position="52"/>
    </location>
</feature>
<organism evidence="2 3">
    <name type="scientific">Microvirga aerilata</name>
    <dbReference type="NCBI Taxonomy" id="670292"/>
    <lineage>
        <taxon>Bacteria</taxon>
        <taxon>Pseudomonadati</taxon>
        <taxon>Pseudomonadota</taxon>
        <taxon>Alphaproteobacteria</taxon>
        <taxon>Hyphomicrobiales</taxon>
        <taxon>Methylobacteriaceae</taxon>
        <taxon>Microvirga</taxon>
    </lineage>
</organism>
<gene>
    <name evidence="2" type="ORF">JKG68_06995</name>
</gene>
<proteinExistence type="predicted"/>
<protein>
    <submittedName>
        <fullName evidence="2">Uncharacterized protein</fullName>
    </submittedName>
</protein>
<evidence type="ECO:0000313" key="2">
    <source>
        <dbReference type="EMBL" id="MBL0403705.1"/>
    </source>
</evidence>
<keyword evidence="1" id="KW-1133">Transmembrane helix</keyword>
<keyword evidence="3" id="KW-1185">Reference proteome</keyword>
<comment type="caution">
    <text evidence="2">The sequence shown here is derived from an EMBL/GenBank/DDBJ whole genome shotgun (WGS) entry which is preliminary data.</text>
</comment>
<sequence>MKLKNYDWDDLERRLGTTDSRLVRDSRSVRAALLALAVFGVAVLAGVAVYLVCLSAPFQDSDPAANALRTWRSL</sequence>
<keyword evidence="1" id="KW-0812">Transmembrane</keyword>
<accession>A0A936Z9Y4</accession>
<dbReference type="EMBL" id="JAEQMY010000007">
    <property type="protein sequence ID" value="MBL0403705.1"/>
    <property type="molecule type" value="Genomic_DNA"/>
</dbReference>
<dbReference type="RefSeq" id="WP_202057360.1">
    <property type="nucleotide sequence ID" value="NZ_JAEQMY010000007.1"/>
</dbReference>
<evidence type="ECO:0000313" key="3">
    <source>
        <dbReference type="Proteomes" id="UP000605848"/>
    </source>
</evidence>
<dbReference type="AlphaFoldDB" id="A0A936Z9Y4"/>
<name>A0A936Z9Y4_9HYPH</name>
<keyword evidence="1" id="KW-0472">Membrane</keyword>